<dbReference type="RefSeq" id="WP_146303939.1">
    <property type="nucleotide sequence ID" value="NZ_VOHS01000003.1"/>
</dbReference>
<keyword evidence="8" id="KW-0675">Receptor</keyword>
<keyword evidence="3 7" id="KW-1134">Transmembrane beta strand</keyword>
<comment type="subcellular location">
    <subcellularLocation>
        <location evidence="1 7">Cell outer membrane</location>
        <topology evidence="1 7">Multi-pass membrane protein</topology>
    </subcellularLocation>
</comment>
<evidence type="ECO:0000256" key="6">
    <source>
        <dbReference type="ARBA" id="ARBA00023237"/>
    </source>
</evidence>
<dbReference type="InterPro" id="IPR039426">
    <property type="entry name" value="TonB-dep_rcpt-like"/>
</dbReference>
<organism evidence="8 9">
    <name type="scientific">Chitinophaga pinensis</name>
    <dbReference type="NCBI Taxonomy" id="79329"/>
    <lineage>
        <taxon>Bacteria</taxon>
        <taxon>Pseudomonadati</taxon>
        <taxon>Bacteroidota</taxon>
        <taxon>Chitinophagia</taxon>
        <taxon>Chitinophagales</taxon>
        <taxon>Chitinophagaceae</taxon>
        <taxon>Chitinophaga</taxon>
    </lineage>
</organism>
<keyword evidence="6 7" id="KW-0998">Cell outer membrane</keyword>
<keyword evidence="4 7" id="KW-0812">Transmembrane</keyword>
<protein>
    <submittedName>
        <fullName evidence="8">TonB-dependent receptor</fullName>
    </submittedName>
</protein>
<reference evidence="8 9" key="1">
    <citation type="submission" date="2019-08" db="EMBL/GenBank/DDBJ databases">
        <title>Whole genome sequencing of chitin degrading bacteria Chitinophaga pinensis YS16.</title>
        <authorList>
            <person name="Singh R.P."/>
            <person name="Manchanda G."/>
            <person name="Maurya I.K."/>
            <person name="Joshi N.K."/>
            <person name="Srivastava A.K."/>
        </authorList>
    </citation>
    <scope>NUCLEOTIDE SEQUENCE [LARGE SCALE GENOMIC DNA]</scope>
    <source>
        <strain evidence="8 9">YS-16</strain>
    </source>
</reference>
<dbReference type="EMBL" id="VOHS01000003">
    <property type="protein sequence ID" value="TWW01763.1"/>
    <property type="molecule type" value="Genomic_DNA"/>
</dbReference>
<dbReference type="PROSITE" id="PS52016">
    <property type="entry name" value="TONB_DEPENDENT_REC_3"/>
    <property type="match status" value="1"/>
</dbReference>
<evidence type="ECO:0000256" key="7">
    <source>
        <dbReference type="PROSITE-ProRule" id="PRU01360"/>
    </source>
</evidence>
<dbReference type="InterPro" id="IPR036942">
    <property type="entry name" value="Beta-barrel_TonB_sf"/>
</dbReference>
<keyword evidence="9" id="KW-1185">Reference proteome</keyword>
<evidence type="ECO:0000256" key="3">
    <source>
        <dbReference type="ARBA" id="ARBA00022452"/>
    </source>
</evidence>
<evidence type="ECO:0000256" key="1">
    <source>
        <dbReference type="ARBA" id="ARBA00004571"/>
    </source>
</evidence>
<comment type="caution">
    <text evidence="8">The sequence shown here is derived from an EMBL/GenBank/DDBJ whole genome shotgun (WGS) entry which is preliminary data.</text>
</comment>
<dbReference type="Proteomes" id="UP000318815">
    <property type="component" value="Unassembled WGS sequence"/>
</dbReference>
<proteinExistence type="inferred from homology"/>
<evidence type="ECO:0000313" key="9">
    <source>
        <dbReference type="Proteomes" id="UP000318815"/>
    </source>
</evidence>
<gene>
    <name evidence="8" type="ORF">FEF09_04160</name>
</gene>
<dbReference type="GO" id="GO:0009279">
    <property type="term" value="C:cell outer membrane"/>
    <property type="evidence" value="ECO:0007669"/>
    <property type="project" value="UniProtKB-SubCell"/>
</dbReference>
<accession>A0A5C6LWX9</accession>
<evidence type="ECO:0000256" key="5">
    <source>
        <dbReference type="ARBA" id="ARBA00023136"/>
    </source>
</evidence>
<evidence type="ECO:0000256" key="2">
    <source>
        <dbReference type="ARBA" id="ARBA00022448"/>
    </source>
</evidence>
<keyword evidence="2 7" id="KW-0813">Transport</keyword>
<name>A0A5C6LWX9_9BACT</name>
<dbReference type="Gene3D" id="2.40.170.20">
    <property type="entry name" value="TonB-dependent receptor, beta-barrel domain"/>
    <property type="match status" value="1"/>
</dbReference>
<dbReference type="AlphaFoldDB" id="A0A5C6LWX9"/>
<evidence type="ECO:0000256" key="4">
    <source>
        <dbReference type="ARBA" id="ARBA00022692"/>
    </source>
</evidence>
<keyword evidence="5 7" id="KW-0472">Membrane</keyword>
<sequence>MRPTQIKNPDLSWEESRQMDLGLAVNVLDNRLQFSFDYYSKHSKNLLLYVVVPSTTGFGFATKNAGEMRNRGIDLQITGIPVKTKDLQWTTSLNLGLVKNKVLSLPADNRDDEGRNYILSSNNNQRVLQGYTLNTFYLLRYKGINPETGDPEWYAKDGKTTSTPTARDQVVAGSALPKWTGGFNNTVRYKNFDLGVNFYFSYGNKVLLNEFKELDNVNKSTATNLSKDLLNYWQKPGDHAFAPAATSASWKNGNSFAQLSNAQLFNGSFLRLKTLSLGYNVPAKLLNSTHVLSGVHLYVMGQNLWTVKDKNFRGADPEVSQYGTNAQVAGESYYSLPQPKSITVGANVVF</sequence>
<dbReference type="SUPFAM" id="SSF56935">
    <property type="entry name" value="Porins"/>
    <property type="match status" value="1"/>
</dbReference>
<evidence type="ECO:0000313" key="8">
    <source>
        <dbReference type="EMBL" id="TWW01763.1"/>
    </source>
</evidence>
<comment type="similarity">
    <text evidence="7">Belongs to the TonB-dependent receptor family.</text>
</comment>
<dbReference type="OrthoDB" id="9768177at2"/>